<dbReference type="RefSeq" id="WP_030644487.1">
    <property type="nucleotide sequence ID" value="NZ_JBEXDP010000024.1"/>
</dbReference>
<keyword evidence="2" id="KW-0482">Metalloprotease</keyword>
<feature type="transmembrane region" description="Helical" evidence="1">
    <location>
        <begin position="21"/>
        <end position="38"/>
    </location>
</feature>
<keyword evidence="1" id="KW-0812">Transmembrane</keyword>
<dbReference type="Pfam" id="PF13367">
    <property type="entry name" value="PrsW-protease"/>
    <property type="match status" value="1"/>
</dbReference>
<protein>
    <submittedName>
        <fullName evidence="2">PrsW family intramembrane metalloprotease</fullName>
    </submittedName>
</protein>
<evidence type="ECO:0000256" key="1">
    <source>
        <dbReference type="SAM" id="Phobius"/>
    </source>
</evidence>
<dbReference type="PANTHER" id="PTHR36844:SF1">
    <property type="entry name" value="PROTEASE PRSW"/>
    <property type="match status" value="1"/>
</dbReference>
<feature type="transmembrane region" description="Helical" evidence="1">
    <location>
        <begin position="146"/>
        <end position="167"/>
    </location>
</feature>
<feature type="transmembrane region" description="Helical" evidence="1">
    <location>
        <begin position="218"/>
        <end position="235"/>
    </location>
</feature>
<reference evidence="2 3" key="1">
    <citation type="submission" date="2024-06" db="EMBL/GenBank/DDBJ databases">
        <title>The Natural Products Discovery Center: Release of the First 8490 Sequenced Strains for Exploring Actinobacteria Biosynthetic Diversity.</title>
        <authorList>
            <person name="Kalkreuter E."/>
            <person name="Kautsar S.A."/>
            <person name="Yang D."/>
            <person name="Bader C.D."/>
            <person name="Teijaro C.N."/>
            <person name="Fluegel L."/>
            <person name="Davis C.M."/>
            <person name="Simpson J.R."/>
            <person name="Lauterbach L."/>
            <person name="Steele A.D."/>
            <person name="Gui C."/>
            <person name="Meng S."/>
            <person name="Li G."/>
            <person name="Viehrig K."/>
            <person name="Ye F."/>
            <person name="Su P."/>
            <person name="Kiefer A.F."/>
            <person name="Nichols A."/>
            <person name="Cepeda A.J."/>
            <person name="Yan W."/>
            <person name="Fan B."/>
            <person name="Jiang Y."/>
            <person name="Adhikari A."/>
            <person name="Zheng C.-J."/>
            <person name="Schuster L."/>
            <person name="Cowan T.M."/>
            <person name="Smanski M.J."/>
            <person name="Chevrette M.G."/>
            <person name="De Carvalho L.P.S."/>
            <person name="Shen B."/>
        </authorList>
    </citation>
    <scope>NUCLEOTIDE SEQUENCE [LARGE SCALE GENOMIC DNA]</scope>
    <source>
        <strain evidence="2 3">NPDC020594</strain>
    </source>
</reference>
<feature type="transmembrane region" description="Helical" evidence="1">
    <location>
        <begin position="241"/>
        <end position="258"/>
    </location>
</feature>
<dbReference type="InterPro" id="IPR026898">
    <property type="entry name" value="PrsW"/>
</dbReference>
<feature type="transmembrane region" description="Helical" evidence="1">
    <location>
        <begin position="187"/>
        <end position="206"/>
    </location>
</feature>
<proteinExistence type="predicted"/>
<comment type="caution">
    <text evidence="2">The sequence shown here is derived from an EMBL/GenBank/DDBJ whole genome shotgun (WGS) entry which is preliminary data.</text>
</comment>
<keyword evidence="1" id="KW-0472">Membrane</keyword>
<evidence type="ECO:0000313" key="2">
    <source>
        <dbReference type="EMBL" id="MEU5710267.1"/>
    </source>
</evidence>
<feature type="transmembrane region" description="Helical" evidence="1">
    <location>
        <begin position="83"/>
        <end position="102"/>
    </location>
</feature>
<evidence type="ECO:0000313" key="3">
    <source>
        <dbReference type="Proteomes" id="UP001551011"/>
    </source>
</evidence>
<keyword evidence="2" id="KW-0378">Hydrolase</keyword>
<organism evidence="2 3">
    <name type="scientific">Streptomyces flaveolus</name>
    <dbReference type="NCBI Taxonomy" id="67297"/>
    <lineage>
        <taxon>Bacteria</taxon>
        <taxon>Bacillati</taxon>
        <taxon>Actinomycetota</taxon>
        <taxon>Actinomycetes</taxon>
        <taxon>Kitasatosporales</taxon>
        <taxon>Streptomycetaceae</taxon>
        <taxon>Streptomyces</taxon>
    </lineage>
</organism>
<dbReference type="PANTHER" id="PTHR36844">
    <property type="entry name" value="PROTEASE PRSW"/>
    <property type="match status" value="1"/>
</dbReference>
<feature type="transmembrane region" description="Helical" evidence="1">
    <location>
        <begin position="50"/>
        <end position="71"/>
    </location>
</feature>
<dbReference type="Proteomes" id="UP001551011">
    <property type="component" value="Unassembled WGS sequence"/>
</dbReference>
<sequence length="275" mass="28953">MSLSYRSVRSDQSGLSRIGRRWGWVAVLLVGLLLFWLIHSALISTQNPNLIPALIFFGAALVPSAFVAFVAGRRLDFGAGMGVVAVTALAGGAIGVTTAGFLEYRTLRLLDVLPMVAVGVIEEAAKLIVPALLLLVLRDRHPGDGLLIGVASGAGFAVFETMGYAFVELVNSNGDLSAVDDLLVWRGLLSPAAHMAWTGLTAAALWSAAAHGWRRRSTALFVSVYVVAVTLHTLWDTLDSDIAYGVLAAISLSLLVYATHRLAAPGRVPAPVAVG</sequence>
<feature type="transmembrane region" description="Helical" evidence="1">
    <location>
        <begin position="114"/>
        <end position="137"/>
    </location>
</feature>
<keyword evidence="2" id="KW-0645">Protease</keyword>
<keyword evidence="3" id="KW-1185">Reference proteome</keyword>
<keyword evidence="1" id="KW-1133">Transmembrane helix</keyword>
<dbReference type="EMBL" id="JBFAEG010000019">
    <property type="protein sequence ID" value="MEU5710267.1"/>
    <property type="molecule type" value="Genomic_DNA"/>
</dbReference>
<dbReference type="GO" id="GO:0008237">
    <property type="term" value="F:metallopeptidase activity"/>
    <property type="evidence" value="ECO:0007669"/>
    <property type="project" value="UniProtKB-KW"/>
</dbReference>
<accession>A0ABV3AEA2</accession>
<gene>
    <name evidence="2" type="ORF">AB0H04_25905</name>
</gene>
<name>A0ABV3AEA2_9ACTN</name>